<evidence type="ECO:0000313" key="2">
    <source>
        <dbReference type="EMBL" id="EHJ39260.1"/>
    </source>
</evidence>
<dbReference type="EMBL" id="AFZZ01000148">
    <property type="protein sequence ID" value="EHJ39260.1"/>
    <property type="molecule type" value="Genomic_DNA"/>
</dbReference>
<proteinExistence type="predicted"/>
<evidence type="ECO:0000256" key="1">
    <source>
        <dbReference type="SAM" id="Coils"/>
    </source>
</evidence>
<dbReference type="PATRIC" id="fig|1002367.3.peg.1383"/>
<dbReference type="AlphaFoldDB" id="G6AYJ4"/>
<dbReference type="Proteomes" id="UP000004407">
    <property type="component" value="Unassembled WGS sequence"/>
</dbReference>
<organism evidence="2 3">
    <name type="scientific">Leyella stercorea DSM 18206</name>
    <dbReference type="NCBI Taxonomy" id="1002367"/>
    <lineage>
        <taxon>Bacteria</taxon>
        <taxon>Pseudomonadati</taxon>
        <taxon>Bacteroidota</taxon>
        <taxon>Bacteroidia</taxon>
        <taxon>Bacteroidales</taxon>
        <taxon>Prevotellaceae</taxon>
        <taxon>Leyella</taxon>
    </lineage>
</organism>
<feature type="coiled-coil region" evidence="1">
    <location>
        <begin position="65"/>
        <end position="102"/>
    </location>
</feature>
<accession>G6AYJ4</accession>
<name>G6AYJ4_9BACT</name>
<reference evidence="2 3" key="1">
    <citation type="submission" date="2011-08" db="EMBL/GenBank/DDBJ databases">
        <authorList>
            <person name="Weinstock G."/>
            <person name="Sodergren E."/>
            <person name="Clifton S."/>
            <person name="Fulton L."/>
            <person name="Fulton B."/>
            <person name="Courtney L."/>
            <person name="Fronick C."/>
            <person name="Harrison M."/>
            <person name="Strong C."/>
            <person name="Farmer C."/>
            <person name="Delahaunty K."/>
            <person name="Markovic C."/>
            <person name="Hall O."/>
            <person name="Minx P."/>
            <person name="Tomlinson C."/>
            <person name="Mitreva M."/>
            <person name="Hou S."/>
            <person name="Chen J."/>
            <person name="Wollam A."/>
            <person name="Pepin K.H."/>
            <person name="Johnson M."/>
            <person name="Bhonagiri V."/>
            <person name="Zhang X."/>
            <person name="Suruliraj S."/>
            <person name="Warren W."/>
            <person name="Chinwalla A."/>
            <person name="Mardis E.R."/>
            <person name="Wilson R.K."/>
        </authorList>
    </citation>
    <scope>NUCLEOTIDE SEQUENCE [LARGE SCALE GENOMIC DNA]</scope>
    <source>
        <strain evidence="2 3">DSM 18206</strain>
    </source>
</reference>
<evidence type="ECO:0000313" key="3">
    <source>
        <dbReference type="Proteomes" id="UP000004407"/>
    </source>
</evidence>
<keyword evidence="1" id="KW-0175">Coiled coil</keyword>
<comment type="caution">
    <text evidence="2">The sequence shown here is derived from an EMBL/GenBank/DDBJ whole genome shotgun (WGS) entry which is preliminary data.</text>
</comment>
<gene>
    <name evidence="2" type="ORF">HMPREF0673_01704</name>
</gene>
<dbReference type="HOGENOM" id="CLU_927058_0_0_10"/>
<sequence length="300" mass="34215">MLDMATLNDLLLIISNQKSFIQQNEVDSLMTIKNRINNCQSYINSICQESDNNDKDDKHLIHVAKRKIEEKITELEKSNTDCKELNARIAELKSALQELNTLIASQTQYQIEIDKNAPQFSFDGTTATVKYNGDISSLLHELKHAFQFETGKIDFILINNGVDGPQLTPGLTYDLTDEVDAYKRQFAYDGILKFRVELTDEELLKEIRIKGGFKDIGVREIKMMNKIKTNVIVKISDGFAVSALYKFIPNKPIDKKSKIKDVLKHNKRHRKDIIKGLGLDSISPASTYIDFVKIYIINNP</sequence>
<protein>
    <submittedName>
        <fullName evidence="2">Uncharacterized protein</fullName>
    </submittedName>
</protein>